<dbReference type="EMBL" id="JAGGLL010000031">
    <property type="protein sequence ID" value="MBP2023533.1"/>
    <property type="molecule type" value="Genomic_DNA"/>
</dbReference>
<dbReference type="Proteomes" id="UP001519308">
    <property type="component" value="Unassembled WGS sequence"/>
</dbReference>
<evidence type="ECO:0000313" key="3">
    <source>
        <dbReference type="Proteomes" id="UP001519308"/>
    </source>
</evidence>
<dbReference type="InterPro" id="IPR001633">
    <property type="entry name" value="EAL_dom"/>
</dbReference>
<dbReference type="PROSITE" id="PS50883">
    <property type="entry name" value="EAL"/>
    <property type="match status" value="1"/>
</dbReference>
<accession>A0ABS4K6W6</accession>
<reference evidence="2 3" key="1">
    <citation type="submission" date="2021-03" db="EMBL/GenBank/DDBJ databases">
        <title>Genomic Encyclopedia of Type Strains, Phase IV (KMG-IV): sequencing the most valuable type-strain genomes for metagenomic binning, comparative biology and taxonomic classification.</title>
        <authorList>
            <person name="Goeker M."/>
        </authorList>
    </citation>
    <scope>NUCLEOTIDE SEQUENCE [LARGE SCALE GENOMIC DNA]</scope>
    <source>
        <strain evidence="2 3">DSM 28650</strain>
    </source>
</reference>
<organism evidence="2 3">
    <name type="scientific">Clostridium punense</name>
    <dbReference type="NCBI Taxonomy" id="1054297"/>
    <lineage>
        <taxon>Bacteria</taxon>
        <taxon>Bacillati</taxon>
        <taxon>Bacillota</taxon>
        <taxon>Clostridia</taxon>
        <taxon>Eubacteriales</taxon>
        <taxon>Clostridiaceae</taxon>
        <taxon>Clostridium</taxon>
    </lineage>
</organism>
<comment type="caution">
    <text evidence="2">The sequence shown here is derived from an EMBL/GenBank/DDBJ whole genome shotgun (WGS) entry which is preliminary data.</text>
</comment>
<name>A0ABS4K6W6_9CLOT</name>
<evidence type="ECO:0000313" key="2">
    <source>
        <dbReference type="EMBL" id="MBP2023533.1"/>
    </source>
</evidence>
<gene>
    <name evidence="2" type="ORF">J2Z44_003370</name>
</gene>
<keyword evidence="3" id="KW-1185">Reference proteome</keyword>
<protein>
    <submittedName>
        <fullName evidence="2">EAL domain-containing protein (Putative c-di-GMP-specific phosphodiesterase class I)</fullName>
    </submittedName>
</protein>
<evidence type="ECO:0000259" key="1">
    <source>
        <dbReference type="PROSITE" id="PS50883"/>
    </source>
</evidence>
<proteinExistence type="predicted"/>
<dbReference type="SUPFAM" id="SSF141868">
    <property type="entry name" value="EAL domain-like"/>
    <property type="match status" value="1"/>
</dbReference>
<sequence length="37" mass="4229">MHYEALIRIKDKNDNVAAPLSFIPDTESYGFMGKIDK</sequence>
<dbReference type="InterPro" id="IPR035919">
    <property type="entry name" value="EAL_sf"/>
</dbReference>
<feature type="domain" description="EAL" evidence="1">
    <location>
        <begin position="1"/>
        <end position="37"/>
    </location>
</feature>